<proteinExistence type="inferred from homology"/>
<dbReference type="FunFam" id="3.40.50.2000:FF:000052">
    <property type="entry name" value="Alpha-1,3-glucan synthase Ags2"/>
    <property type="match status" value="1"/>
</dbReference>
<feature type="region of interest" description="Disordered" evidence="7">
    <location>
        <begin position="2064"/>
        <end position="2084"/>
    </location>
</feature>
<dbReference type="CDD" id="cd11323">
    <property type="entry name" value="AmyAc_AGS"/>
    <property type="match status" value="1"/>
</dbReference>
<feature type="chain" id="PRO_5025354344" description="alpha-1,3-glucan synthase" evidence="9">
    <location>
        <begin position="22"/>
        <end position="2529"/>
    </location>
</feature>
<dbReference type="EMBL" id="MU001639">
    <property type="protein sequence ID" value="KAF2480862.1"/>
    <property type="molecule type" value="Genomic_DNA"/>
</dbReference>
<dbReference type="GO" id="GO:0070600">
    <property type="term" value="P:fungal-type cell wall (1-&gt;3)-alpha-glucan biosynthetic process"/>
    <property type="evidence" value="ECO:0007669"/>
    <property type="project" value="TreeGrafter"/>
</dbReference>
<dbReference type="Pfam" id="PF26111">
    <property type="entry name" value="Ig_Mok13"/>
    <property type="match status" value="1"/>
</dbReference>
<feature type="signal peptide" evidence="9">
    <location>
        <begin position="1"/>
        <end position="21"/>
    </location>
</feature>
<dbReference type="Pfam" id="PF26122">
    <property type="entry name" value="CBM_Mok13"/>
    <property type="match status" value="1"/>
</dbReference>
<dbReference type="InterPro" id="IPR006047">
    <property type="entry name" value="GH13_cat_dom"/>
</dbReference>
<keyword evidence="8" id="KW-1133">Transmembrane helix</keyword>
<evidence type="ECO:0000256" key="1">
    <source>
        <dbReference type="ARBA" id="ARBA00006122"/>
    </source>
</evidence>
<keyword evidence="5" id="KW-0961">Cell wall biogenesis/degradation</keyword>
<feature type="transmembrane region" description="Helical" evidence="8">
    <location>
        <begin position="2317"/>
        <end position="2334"/>
    </location>
</feature>
<evidence type="ECO:0000256" key="4">
    <source>
        <dbReference type="ARBA" id="ARBA00022679"/>
    </source>
</evidence>
<dbReference type="InterPro" id="IPR058656">
    <property type="entry name" value="Mok11-13/Ags1-like_GH"/>
</dbReference>
<feature type="transmembrane region" description="Helical" evidence="8">
    <location>
        <begin position="2139"/>
        <end position="2156"/>
    </location>
</feature>
<dbReference type="Pfam" id="PF26108">
    <property type="entry name" value="GH_Mok13"/>
    <property type="match status" value="1"/>
</dbReference>
<dbReference type="FunFam" id="3.40.50.2000:FF:000058">
    <property type="entry name" value="Alpha-1,3-glucan synthase Ags1"/>
    <property type="match status" value="1"/>
</dbReference>
<dbReference type="SUPFAM" id="SSF53756">
    <property type="entry name" value="UDP-Glycosyltransferase/glycogen phosphorylase"/>
    <property type="match status" value="1"/>
</dbReference>
<accession>A0A6A6PLJ7</accession>
<feature type="transmembrane region" description="Helical" evidence="8">
    <location>
        <begin position="2274"/>
        <end position="2296"/>
    </location>
</feature>
<dbReference type="InterPro" id="IPR058655">
    <property type="entry name" value="Mok11-14/Ags1-like"/>
</dbReference>
<dbReference type="InterPro" id="IPR058657">
    <property type="entry name" value="Mok11-13/Ags1-like_Ig"/>
</dbReference>
<name>A0A6A6PLJ7_9PEZI</name>
<feature type="compositionally biased region" description="Acidic residues" evidence="7">
    <location>
        <begin position="1906"/>
        <end position="1926"/>
    </location>
</feature>
<evidence type="ECO:0000256" key="3">
    <source>
        <dbReference type="ARBA" id="ARBA00022676"/>
    </source>
</evidence>
<dbReference type="Pfam" id="PF08323">
    <property type="entry name" value="Glyco_transf_5"/>
    <property type="match status" value="1"/>
</dbReference>
<dbReference type="PANTHER" id="PTHR47182">
    <property type="entry name" value="CELL WALL ALPHA-1,3-GLUCAN SYNTHASE AGS1-RELATED"/>
    <property type="match status" value="1"/>
</dbReference>
<feature type="transmembrane region" description="Helical" evidence="8">
    <location>
        <begin position="2428"/>
        <end position="2449"/>
    </location>
</feature>
<dbReference type="SUPFAM" id="SSF51445">
    <property type="entry name" value="(Trans)glycosidases"/>
    <property type="match status" value="1"/>
</dbReference>
<evidence type="ECO:0000256" key="2">
    <source>
        <dbReference type="ARBA" id="ARBA00012688"/>
    </source>
</evidence>
<dbReference type="Pfam" id="PF26127">
    <property type="entry name" value="12TM_Mok13"/>
    <property type="match status" value="1"/>
</dbReference>
<dbReference type="Proteomes" id="UP000799767">
    <property type="component" value="Unassembled WGS sequence"/>
</dbReference>
<dbReference type="Pfam" id="PF00128">
    <property type="entry name" value="Alpha-amylase"/>
    <property type="match status" value="1"/>
</dbReference>
<evidence type="ECO:0000256" key="6">
    <source>
        <dbReference type="ARBA" id="ARBA00048960"/>
    </source>
</evidence>
<feature type="transmembrane region" description="Helical" evidence="8">
    <location>
        <begin position="2192"/>
        <end position="2216"/>
    </location>
</feature>
<keyword evidence="8" id="KW-0472">Membrane</keyword>
<feature type="region of interest" description="Disordered" evidence="7">
    <location>
        <begin position="1797"/>
        <end position="1927"/>
    </location>
</feature>
<feature type="transmembrane region" description="Helical" evidence="8">
    <location>
        <begin position="2382"/>
        <end position="2403"/>
    </location>
</feature>
<keyword evidence="3" id="KW-0328">Glycosyltransferase</keyword>
<keyword evidence="4" id="KW-0808">Transferase</keyword>
<dbReference type="GO" id="GO:0009277">
    <property type="term" value="C:fungal-type cell wall"/>
    <property type="evidence" value="ECO:0007669"/>
    <property type="project" value="TreeGrafter"/>
</dbReference>
<dbReference type="InterPro" id="IPR058658">
    <property type="entry name" value="Mok11-13/Ags1-like_Ig_2"/>
</dbReference>
<feature type="domain" description="Glycosyl hydrolase family 13 catalytic" evidence="10">
    <location>
        <begin position="67"/>
        <end position="525"/>
    </location>
</feature>
<dbReference type="GO" id="GO:0047657">
    <property type="term" value="F:alpha-1,3-glucan synthase activity"/>
    <property type="evidence" value="ECO:0007669"/>
    <property type="project" value="UniProtKB-EC"/>
</dbReference>
<feature type="transmembrane region" description="Helical" evidence="8">
    <location>
        <begin position="2102"/>
        <end position="2119"/>
    </location>
</feature>
<dbReference type="EC" id="2.4.1.183" evidence="2"/>
<dbReference type="InterPro" id="IPR058654">
    <property type="entry name" value="Mok11-14/Ags1-like_TM"/>
</dbReference>
<dbReference type="Pfam" id="PF26114">
    <property type="entry name" value="Ig_2_Mok13"/>
    <property type="match status" value="1"/>
</dbReference>
<feature type="transmembrane region" description="Helical" evidence="8">
    <location>
        <begin position="2354"/>
        <end position="2375"/>
    </location>
</feature>
<feature type="region of interest" description="Disordered" evidence="7">
    <location>
        <begin position="1685"/>
        <end position="1780"/>
    </location>
</feature>
<feature type="compositionally biased region" description="Low complexity" evidence="7">
    <location>
        <begin position="1879"/>
        <end position="1897"/>
    </location>
</feature>
<feature type="transmembrane region" description="Helical" evidence="8">
    <location>
        <begin position="2228"/>
        <end position="2249"/>
    </location>
</feature>
<dbReference type="Pfam" id="PF13692">
    <property type="entry name" value="Glyco_trans_1_4"/>
    <property type="match status" value="1"/>
</dbReference>
<dbReference type="GeneID" id="54476645"/>
<dbReference type="PANTHER" id="PTHR47182:SF2">
    <property type="entry name" value="CELL WALL ALPHA-1,3-GLUCAN SYNTHASE AGS1"/>
    <property type="match status" value="1"/>
</dbReference>
<feature type="transmembrane region" description="Helical" evidence="8">
    <location>
        <begin position="2163"/>
        <end position="2186"/>
    </location>
</feature>
<feature type="transmembrane region" description="Helical" evidence="8">
    <location>
        <begin position="1075"/>
        <end position="1101"/>
    </location>
</feature>
<reference evidence="11" key="1">
    <citation type="journal article" date="2020" name="Stud. Mycol.">
        <title>101 Dothideomycetes genomes: a test case for predicting lifestyles and emergence of pathogens.</title>
        <authorList>
            <person name="Haridas S."/>
            <person name="Albert R."/>
            <person name="Binder M."/>
            <person name="Bloem J."/>
            <person name="Labutti K."/>
            <person name="Salamov A."/>
            <person name="Andreopoulos B."/>
            <person name="Baker S."/>
            <person name="Barry K."/>
            <person name="Bills G."/>
            <person name="Bluhm B."/>
            <person name="Cannon C."/>
            <person name="Castanera R."/>
            <person name="Culley D."/>
            <person name="Daum C."/>
            <person name="Ezra D."/>
            <person name="Gonzalez J."/>
            <person name="Henrissat B."/>
            <person name="Kuo A."/>
            <person name="Liang C."/>
            <person name="Lipzen A."/>
            <person name="Lutzoni F."/>
            <person name="Magnuson J."/>
            <person name="Mondo S."/>
            <person name="Nolan M."/>
            <person name="Ohm R."/>
            <person name="Pangilinan J."/>
            <person name="Park H.-J."/>
            <person name="Ramirez L."/>
            <person name="Alfaro M."/>
            <person name="Sun H."/>
            <person name="Tritt A."/>
            <person name="Yoshinaga Y."/>
            <person name="Zwiers L.-H."/>
            <person name="Turgeon B."/>
            <person name="Goodwin S."/>
            <person name="Spatafora J."/>
            <person name="Crous P."/>
            <person name="Grigoriev I."/>
        </authorList>
    </citation>
    <scope>NUCLEOTIDE SEQUENCE</scope>
    <source>
        <strain evidence="11">CBS 113389</strain>
    </source>
</reference>
<dbReference type="InterPro" id="IPR058659">
    <property type="entry name" value="Mok11-13/Ags1-like_CBM"/>
</dbReference>
<gene>
    <name evidence="11" type="ORF">BDY17DRAFT_312676</name>
</gene>
<feature type="transmembrane region" description="Helical" evidence="8">
    <location>
        <begin position="2498"/>
        <end position="2521"/>
    </location>
</feature>
<evidence type="ECO:0000256" key="8">
    <source>
        <dbReference type="SAM" id="Phobius"/>
    </source>
</evidence>
<organism evidence="11 12">
    <name type="scientific">Neohortaea acidophila</name>
    <dbReference type="NCBI Taxonomy" id="245834"/>
    <lineage>
        <taxon>Eukaryota</taxon>
        <taxon>Fungi</taxon>
        <taxon>Dikarya</taxon>
        <taxon>Ascomycota</taxon>
        <taxon>Pezizomycotina</taxon>
        <taxon>Dothideomycetes</taxon>
        <taxon>Dothideomycetidae</taxon>
        <taxon>Mycosphaerellales</taxon>
        <taxon>Teratosphaeriaceae</taxon>
        <taxon>Neohortaea</taxon>
    </lineage>
</organism>
<dbReference type="RefSeq" id="XP_033587432.1">
    <property type="nucleotide sequence ID" value="XM_033735643.1"/>
</dbReference>
<dbReference type="FunFam" id="3.20.20.80:FF:000073">
    <property type="entry name" value="Alpha-1,3-glucan synthase Ags2"/>
    <property type="match status" value="1"/>
</dbReference>
<dbReference type="InterPro" id="IPR017853">
    <property type="entry name" value="GH"/>
</dbReference>
<sequence length="2529" mass="285634">MLPIMRLVVCLLTTLVPLSRAYRYDPQYVAHNLNQNKTAVNPLDYWGQWDDHRYTPSPKNWRFPFYTIFMDRFVNGDPTNDNINGTMYEHDSNSNQLRHGGDIQGLVDTLDYLHGMGIKGLYLAGSPFINAPWGYDQYSPLDLSILDLHFGTIDVWRNAIDEIHARGMYVVLDNTFATLGDLIGFDGYLNQTAPFTLQEHQVQYKSDRQYWDFDFGNDYNKTCEYPAFWGQEGYPLGDYISDQVQGCYNSDFDQYGDTEAFGVFPNWRRQLSKFASVQDRLREWHPPVRAKLENFYCMAIAMLDVDGYRYDKACQATIDALSEMNHAMRACARRFGKENFFLPGEITPGNDFGATYVGRGRQPNQLPENFTQAATLQANASRNQQYFIREPGYGALDSAAFHYTVYRTLTRFLGMDGNLAAGYDAPLNWVDQWNTYLLTNDFINANTGEFDPRHMMGATNQDVFRWGGITNGVQRQLLGHYVTTLLMPGLPLLLWGEEQEFYILDSTADNYIFGRQAMSTATAWQTHGCYHLGSLQYYNMPLDKVRHGCSDDSVSLDHRDPSAPVRNILRRMYQLREAYPVLNDGFALQQLSNMTWNIYLPGSSGIATETGLYSVLRSGLYGVQDFGHQGYVWLVYSNYNESKTYEFKCSDPDQTLNTKALIAPFHVGSHVKNLLYPYDEHILENSTQKLYINNATKNNGCLSSLTLEPYDFRAYVPIEYWIEPIPMITKFQPGHDARLVSKVDQYSTEDIEVEIQFSETMDCNSVTDGISFQSTTELEIRPSVVRDSVRCGEVWRPENISYVGAIQSVWAWKATLTDVANGVHQLIVSNVSTLGQITTTNVTDRFLFRVGQIENPMVFQQANYSTSLFLKLEEGPLLVNHSAAGADLWRYSTNFESSFSDWMPYTGGIHEIEPQPWSGTKVQAWHGHHLRVEYYSRLSGSSDHIQQGDIGAKQRRFPHLFLNGPYNYWGYDAGLENQLQLTDDGTWERHWSVEWSMNGTIAQLNVWGMDPNGAPDSQVVMGDIDGDSILDRVPPSYLAPVVLNITEAPPRPYWSWKFIVNDGDMRFFIIPAGNMWVSLILYCLLAAIPLITAVASVWIFAGSFYKIKFNEIGISQKESFIPYSMKKSLGFMVSVEEVDDDPRVGVNVVPPRNAPKHEVGHCVSCLQKYDPLQVSASGSKRRTVLIATMEYDIEDWNIKVKIGGLGVMAQLMGKNLGHQDLIWVIPCVGGVEYPVDETAEPMLVTILDAEYEVQVQYHKLRNITYVLLDAPVFRQQTKAEPYPARMDDMTSAIYYSAWNQCIAQALTRFPVDLYHINDYHGTIAPLYLLPQSFPVCLSLHNAEFQGLWPMRNKAERQEVCSVFNLPERVVQEYVQFGEIFNLLHAGASLLRVYQDGFGAVGVSKKYGKRAYARYPIFWGLQSVQGLPNPDPTDTGEWDKKLPKESDMKVDPVFEKERLQMRVQAQQWAGLEEDPTAELFVFVGRWSNQKGVDLIADVFPSILASNKKVQLICVGPVIDLYGKFAALKLDRLMKLYPKRVFSKPEFTALPPYIFSGAEFALIPSRDEPFGLVAVEFGRKGALGVGARVGGLGQMPGWWFTIESMTTDHLLHQFKGAINEAMSSSTSARAKMRARSAKQRFPVAQWVEDLEILQSTSMRIYHKVKSEKRASSAETLVDFGAQNRITDLTDRAVSPDGPSAALLPPPSREHSPTNSEGEVDRASRPSSTASRPQSLNFSRRHHAEVYKEATFGVSQGPGHVEQEDWNDGEASGGLNEGKYFFPDNHKPNVGRALSTELVPRLPSPELGVDDDSDSEASSYHDDLDDLDDDPYEYDEEIQRPSFEVEEFQVAQSAPARARLVAADSYHDDDEPQSSQWPLPLQRMASSASRSGQSSRQRYAPVESGVHSDDDEEDEFYEDAGDSDDDEHAEDAALHADTDAEVVAAFPYAPPPIPQDPPRLLRTRSMVSVDSIVGEKKDYNLQKVDPFFTDSNGYYYEIFSKKLDSLDKNNSETSNCIEQFLIKSEKQWFNSFRNAKLGRAPSSRPSSINRKSRTLSWGLSSAERVARERTSSDDDDQSGDNADEFLLGADYKPPRGLRKYMQYRFLSWPVYAYFMALGQIIAANSYQIVLLTGEIGETAPKLYIIASIYLVSSLCWWWLYRRRPAVLSLSLPFVFYGIAFLLIGVAPWASYADKFWIQNAGTGAYAVGSATGALFFSLNFGDEGGAQVKSWVFRACVIQGSQQIYVAALWYWGSVLTRRTSQGIVITTDTLAGSWKITAITLPIAGFLWAVGFAMYVGLPDYYRQTPGRIPRFYRSVMKRKVVLWFLFTAAVQNFFLSAPYGRNWAFLFSSTHASTWQVLCLMLIFFVGVWGVALMIFRKLSKAHAWILPLFAIGLGAPRWAQIWWGTSNIGLWLPWAPSFLWSALISRTLWLWLGVLDAIQGVGLGMIMLSTLTRSHVAFTVIATQVLGSATTMLARGVAPNRIGPGPISPDISGGVAPIWQAWFWIALAFNLFVCVGFYKFYRKEQLLKP</sequence>
<evidence type="ECO:0000256" key="7">
    <source>
        <dbReference type="SAM" id="MobiDB-lite"/>
    </source>
</evidence>
<keyword evidence="9" id="KW-0732">Signal</keyword>
<feature type="compositionally biased region" description="Acidic residues" evidence="7">
    <location>
        <begin position="1820"/>
        <end position="1833"/>
    </location>
</feature>
<comment type="catalytic activity">
    <reaction evidence="6">
        <text>[(1-&gt;3)-alpha-D-glucosyl](n) + UDP-alpha-D-glucose = [(1-&gt;3)-alpha-D-glucosyl](n+1) + UDP + H(+)</text>
        <dbReference type="Rhea" id="RHEA:19749"/>
        <dbReference type="Rhea" id="RHEA-COMP:11150"/>
        <dbReference type="Rhea" id="RHEA-COMP:11151"/>
        <dbReference type="ChEBI" id="CHEBI:15378"/>
        <dbReference type="ChEBI" id="CHEBI:28100"/>
        <dbReference type="ChEBI" id="CHEBI:58223"/>
        <dbReference type="ChEBI" id="CHEBI:58885"/>
        <dbReference type="EC" id="2.4.1.183"/>
    </reaction>
</comment>
<keyword evidence="12" id="KW-1185">Reference proteome</keyword>
<dbReference type="InterPro" id="IPR013534">
    <property type="entry name" value="Starch_synth_cat_dom"/>
</dbReference>
<dbReference type="Gene3D" id="3.20.20.80">
    <property type="entry name" value="Glycosidases"/>
    <property type="match status" value="2"/>
</dbReference>
<evidence type="ECO:0000313" key="11">
    <source>
        <dbReference type="EMBL" id="KAF2480862.1"/>
    </source>
</evidence>
<comment type="similarity">
    <text evidence="1">Belongs to the glycosyltransferase group 1 family.</text>
</comment>
<evidence type="ECO:0000256" key="9">
    <source>
        <dbReference type="SAM" id="SignalP"/>
    </source>
</evidence>
<feature type="compositionally biased region" description="Low complexity" evidence="7">
    <location>
        <begin position="1722"/>
        <end position="1732"/>
    </location>
</feature>
<protein>
    <recommendedName>
        <fullName evidence="2">alpha-1,3-glucan synthase</fullName>
        <ecNumber evidence="2">2.4.1.183</ecNumber>
    </recommendedName>
</protein>
<dbReference type="OrthoDB" id="512920at2759"/>
<feature type="transmembrane region" description="Helical" evidence="8">
    <location>
        <begin position="2456"/>
        <end position="2478"/>
    </location>
</feature>
<evidence type="ECO:0000259" key="10">
    <source>
        <dbReference type="SMART" id="SM00642"/>
    </source>
</evidence>
<feature type="compositionally biased region" description="Acidic residues" evidence="7">
    <location>
        <begin position="2070"/>
        <end position="2080"/>
    </location>
</feature>
<evidence type="ECO:0000256" key="5">
    <source>
        <dbReference type="ARBA" id="ARBA00023316"/>
    </source>
</evidence>
<evidence type="ECO:0000313" key="12">
    <source>
        <dbReference type="Proteomes" id="UP000799767"/>
    </source>
</evidence>
<dbReference type="SMART" id="SM00642">
    <property type="entry name" value="Aamy"/>
    <property type="match status" value="1"/>
</dbReference>
<dbReference type="Gene3D" id="3.40.50.2000">
    <property type="entry name" value="Glycogen Phosphorylase B"/>
    <property type="match status" value="2"/>
</dbReference>
<keyword evidence="8" id="KW-0812">Transmembrane</keyword>